<reference evidence="8 9" key="1">
    <citation type="submission" date="2016-02" db="EMBL/GenBank/DDBJ databases">
        <title>Genome sequence of Tissierella creatinophila DSM 6911.</title>
        <authorList>
            <person name="Poehlein A."/>
            <person name="Daniel R."/>
        </authorList>
    </citation>
    <scope>NUCLEOTIDE SEQUENCE [LARGE SCALE GENOMIC DNA]</scope>
    <source>
        <strain evidence="8 9">DSM 6911</strain>
    </source>
</reference>
<feature type="domain" description="ABC transporter" evidence="7">
    <location>
        <begin position="4"/>
        <end position="240"/>
    </location>
</feature>
<dbReference type="InterPro" id="IPR017871">
    <property type="entry name" value="ABC_transporter-like_CS"/>
</dbReference>
<sequence length="374" mass="42476">MAEVVLKKAEKVYPNGFKAVHGIDLHVKDGEFMVLVGPSGCAKSTTLRMIAGLEDITGGEIWIGDRCVNDIPPKDRGIAMVFQNYALYPHMTAYENMAFGLKFKKTPKDEIDARIKEAAKKLEITELLDRKPKEMSGGQRQRIAVGRAIVRKPDVFLFDEPLSNLDAKLRVSLRVEIKELHTQLKKEGSTATMIYVTHDQVEAMTMGDRICVLDYGRIMQVDTPLNLYHKPKNKFVASFIGAPTMNIMETELDKDEDKTFVKINDEVIYLEEDMAQKVDSYIGKRVYLGIRPEDINMVSSDDPVMENTITGEVLVVEQMGNEEIVYFGIDGNRYIARQTPDLNEDLSTGAKKRFHINMRKCHIFDFETEENIIL</sequence>
<name>A0A1U7M2C3_TISCR</name>
<keyword evidence="9" id="KW-1185">Reference proteome</keyword>
<protein>
    <submittedName>
        <fullName evidence="8">sn-glycerol-3-phosphate import ATP-binding protein UgpC</fullName>
        <ecNumber evidence="8">3.6.3.20</ecNumber>
    </submittedName>
</protein>
<keyword evidence="8" id="KW-0378">Hydrolase</keyword>
<evidence type="ECO:0000256" key="1">
    <source>
        <dbReference type="ARBA" id="ARBA00022448"/>
    </source>
</evidence>
<dbReference type="CDD" id="cd03301">
    <property type="entry name" value="ABC_MalK_N"/>
    <property type="match status" value="1"/>
</dbReference>
<dbReference type="Gene3D" id="3.40.50.300">
    <property type="entry name" value="P-loop containing nucleotide triphosphate hydrolases"/>
    <property type="match status" value="1"/>
</dbReference>
<dbReference type="GO" id="GO:0015423">
    <property type="term" value="F:ABC-type maltose transporter activity"/>
    <property type="evidence" value="ECO:0007669"/>
    <property type="project" value="TreeGrafter"/>
</dbReference>
<evidence type="ECO:0000256" key="3">
    <source>
        <dbReference type="ARBA" id="ARBA00022519"/>
    </source>
</evidence>
<dbReference type="PANTHER" id="PTHR43875:SF3">
    <property type="entry name" value="MALTOSE_MALTODEXTRIN IMPORT ATP-BINDING PROTEIN MALK"/>
    <property type="match status" value="1"/>
</dbReference>
<dbReference type="GO" id="GO:0055052">
    <property type="term" value="C:ATP-binding cassette (ABC) transporter complex, substrate-binding subunit-containing"/>
    <property type="evidence" value="ECO:0007669"/>
    <property type="project" value="TreeGrafter"/>
</dbReference>
<dbReference type="InterPro" id="IPR003593">
    <property type="entry name" value="AAA+_ATPase"/>
</dbReference>
<dbReference type="RefSeq" id="WP_075728585.1">
    <property type="nucleotide sequence ID" value="NZ_LTDM01000066.1"/>
</dbReference>
<dbReference type="GO" id="GO:1990060">
    <property type="term" value="C:maltose transport complex"/>
    <property type="evidence" value="ECO:0007669"/>
    <property type="project" value="TreeGrafter"/>
</dbReference>
<dbReference type="FunFam" id="3.40.50.300:FF:000042">
    <property type="entry name" value="Maltose/maltodextrin ABC transporter, ATP-binding protein"/>
    <property type="match status" value="1"/>
</dbReference>
<dbReference type="AlphaFoldDB" id="A0A1U7M2C3"/>
<dbReference type="InterPro" id="IPR008995">
    <property type="entry name" value="Mo/tungstate-bd_C_term_dom"/>
</dbReference>
<dbReference type="InterPro" id="IPR027417">
    <property type="entry name" value="P-loop_NTPase"/>
</dbReference>
<dbReference type="PANTHER" id="PTHR43875">
    <property type="entry name" value="MALTODEXTRIN IMPORT ATP-BINDING PROTEIN MSMX"/>
    <property type="match status" value="1"/>
</dbReference>
<dbReference type="InterPro" id="IPR015855">
    <property type="entry name" value="ABC_transpr_MalK-like"/>
</dbReference>
<comment type="caution">
    <text evidence="8">The sequence shown here is derived from an EMBL/GenBank/DDBJ whole genome shotgun (WGS) entry which is preliminary data.</text>
</comment>
<dbReference type="GO" id="GO:0016887">
    <property type="term" value="F:ATP hydrolysis activity"/>
    <property type="evidence" value="ECO:0007669"/>
    <property type="project" value="InterPro"/>
</dbReference>
<dbReference type="PROSITE" id="PS00211">
    <property type="entry name" value="ABC_TRANSPORTER_1"/>
    <property type="match status" value="1"/>
</dbReference>
<keyword evidence="1" id="KW-0813">Transport</keyword>
<evidence type="ECO:0000256" key="2">
    <source>
        <dbReference type="ARBA" id="ARBA00022475"/>
    </source>
</evidence>
<dbReference type="Pfam" id="PF00005">
    <property type="entry name" value="ABC_tran"/>
    <property type="match status" value="1"/>
</dbReference>
<evidence type="ECO:0000256" key="5">
    <source>
        <dbReference type="ARBA" id="ARBA00022840"/>
    </source>
</evidence>
<dbReference type="InterPro" id="IPR012340">
    <property type="entry name" value="NA-bd_OB-fold"/>
</dbReference>
<dbReference type="Gene3D" id="2.40.50.100">
    <property type="match status" value="1"/>
</dbReference>
<dbReference type="SMART" id="SM00382">
    <property type="entry name" value="AAA"/>
    <property type="match status" value="1"/>
</dbReference>
<dbReference type="InterPro" id="IPR040582">
    <property type="entry name" value="OB_MalK-like"/>
</dbReference>
<dbReference type="NCBIfam" id="NF008653">
    <property type="entry name" value="PRK11650.1"/>
    <property type="match status" value="1"/>
</dbReference>
<dbReference type="SUPFAM" id="SSF50331">
    <property type="entry name" value="MOP-like"/>
    <property type="match status" value="1"/>
</dbReference>
<proteinExistence type="predicted"/>
<dbReference type="SUPFAM" id="SSF52540">
    <property type="entry name" value="P-loop containing nucleoside triphosphate hydrolases"/>
    <property type="match status" value="1"/>
</dbReference>
<dbReference type="InterPro" id="IPR047641">
    <property type="entry name" value="ABC_transpr_MalK/UgpC-like"/>
</dbReference>
<keyword evidence="5 8" id="KW-0067">ATP-binding</keyword>
<evidence type="ECO:0000313" key="9">
    <source>
        <dbReference type="Proteomes" id="UP000186112"/>
    </source>
</evidence>
<accession>A0A1U7M2C3</accession>
<evidence type="ECO:0000313" key="8">
    <source>
        <dbReference type="EMBL" id="OLS01462.1"/>
    </source>
</evidence>
<dbReference type="Pfam" id="PF17912">
    <property type="entry name" value="OB_MalK"/>
    <property type="match status" value="1"/>
</dbReference>
<evidence type="ECO:0000259" key="7">
    <source>
        <dbReference type="PROSITE" id="PS50893"/>
    </source>
</evidence>
<dbReference type="OrthoDB" id="9790614at2"/>
<dbReference type="EMBL" id="LTDM01000066">
    <property type="protein sequence ID" value="OLS01462.1"/>
    <property type="molecule type" value="Genomic_DNA"/>
</dbReference>
<dbReference type="InterPro" id="IPR003439">
    <property type="entry name" value="ABC_transporter-like_ATP-bd"/>
</dbReference>
<dbReference type="Gene3D" id="2.40.50.140">
    <property type="entry name" value="Nucleic acid-binding proteins"/>
    <property type="match status" value="1"/>
</dbReference>
<keyword evidence="4" id="KW-0547">Nucleotide-binding</keyword>
<organism evidence="8 9">
    <name type="scientific">Tissierella creatinophila DSM 6911</name>
    <dbReference type="NCBI Taxonomy" id="1123403"/>
    <lineage>
        <taxon>Bacteria</taxon>
        <taxon>Bacillati</taxon>
        <taxon>Bacillota</taxon>
        <taxon>Tissierellia</taxon>
        <taxon>Tissierellales</taxon>
        <taxon>Tissierellaceae</taxon>
        <taxon>Tissierella</taxon>
    </lineage>
</organism>
<keyword evidence="3" id="KW-0997">Cell inner membrane</keyword>
<dbReference type="EC" id="3.6.3.20" evidence="8"/>
<keyword evidence="6" id="KW-0472">Membrane</keyword>
<evidence type="ECO:0000256" key="6">
    <source>
        <dbReference type="ARBA" id="ARBA00023136"/>
    </source>
</evidence>
<keyword evidence="2" id="KW-1003">Cell membrane</keyword>
<dbReference type="PROSITE" id="PS50893">
    <property type="entry name" value="ABC_TRANSPORTER_2"/>
    <property type="match status" value="1"/>
</dbReference>
<dbReference type="GO" id="GO:0005524">
    <property type="term" value="F:ATP binding"/>
    <property type="evidence" value="ECO:0007669"/>
    <property type="project" value="UniProtKB-KW"/>
</dbReference>
<evidence type="ECO:0000256" key="4">
    <source>
        <dbReference type="ARBA" id="ARBA00022741"/>
    </source>
</evidence>
<gene>
    <name evidence="8" type="primary">ugpC</name>
    <name evidence="8" type="ORF">TICRE_25010</name>
</gene>
<dbReference type="Proteomes" id="UP000186112">
    <property type="component" value="Unassembled WGS sequence"/>
</dbReference>